<name>A0A917QFY5_9NOCA</name>
<protein>
    <submittedName>
        <fullName evidence="1">Uncharacterized protein</fullName>
    </submittedName>
</protein>
<dbReference type="Proteomes" id="UP000612956">
    <property type="component" value="Unassembled WGS sequence"/>
</dbReference>
<organism evidence="1 2">
    <name type="scientific">Nocardia camponoti</name>
    <dbReference type="NCBI Taxonomy" id="1616106"/>
    <lineage>
        <taxon>Bacteria</taxon>
        <taxon>Bacillati</taxon>
        <taxon>Actinomycetota</taxon>
        <taxon>Actinomycetes</taxon>
        <taxon>Mycobacteriales</taxon>
        <taxon>Nocardiaceae</taxon>
        <taxon>Nocardia</taxon>
    </lineage>
</organism>
<dbReference type="AlphaFoldDB" id="A0A917QFY5"/>
<reference evidence="1" key="1">
    <citation type="journal article" date="2014" name="Int. J. Syst. Evol. Microbiol.">
        <title>Complete genome sequence of Corynebacterium casei LMG S-19264T (=DSM 44701T), isolated from a smear-ripened cheese.</title>
        <authorList>
            <consortium name="US DOE Joint Genome Institute (JGI-PGF)"/>
            <person name="Walter F."/>
            <person name="Albersmeier A."/>
            <person name="Kalinowski J."/>
            <person name="Ruckert C."/>
        </authorList>
    </citation>
    <scope>NUCLEOTIDE SEQUENCE</scope>
    <source>
        <strain evidence="1">CGMCC 4.7278</strain>
    </source>
</reference>
<proteinExistence type="predicted"/>
<comment type="caution">
    <text evidence="1">The sequence shown here is derived from an EMBL/GenBank/DDBJ whole genome shotgun (WGS) entry which is preliminary data.</text>
</comment>
<dbReference type="EMBL" id="BMMW01000002">
    <property type="protein sequence ID" value="GGK47082.1"/>
    <property type="molecule type" value="Genomic_DNA"/>
</dbReference>
<evidence type="ECO:0000313" key="1">
    <source>
        <dbReference type="EMBL" id="GGK47082.1"/>
    </source>
</evidence>
<accession>A0A917QFY5</accession>
<gene>
    <name evidence="1" type="ORF">GCM10011591_17980</name>
</gene>
<evidence type="ECO:0000313" key="2">
    <source>
        <dbReference type="Proteomes" id="UP000612956"/>
    </source>
</evidence>
<keyword evidence="2" id="KW-1185">Reference proteome</keyword>
<sequence length="173" mass="17745">MGNDLGAVGELLCMSLKYKAAQRLSVLAGVVGAVAAAFVGPAQAVPSDQVVQFNPTLVRVPGQGCAAIVNAETVPQPQVGVFGVKVRITQTGSGCDAWRVAVRWKNLDSGITNGQSAKVVNGVVEAPDSVIVGFGTGPGAGRVEAEIVATADLYPSNPELDQLSGKAWFTLNK</sequence>
<reference evidence="1" key="2">
    <citation type="submission" date="2020-09" db="EMBL/GenBank/DDBJ databases">
        <authorList>
            <person name="Sun Q."/>
            <person name="Zhou Y."/>
        </authorList>
    </citation>
    <scope>NUCLEOTIDE SEQUENCE</scope>
    <source>
        <strain evidence="1">CGMCC 4.7278</strain>
    </source>
</reference>
<dbReference type="RefSeq" id="WP_229683828.1">
    <property type="nucleotide sequence ID" value="NZ_BMMW01000002.1"/>
</dbReference>